<dbReference type="GO" id="GO:0005978">
    <property type="term" value="P:glycogen biosynthetic process"/>
    <property type="evidence" value="ECO:0007669"/>
    <property type="project" value="UniProtKB-KW"/>
</dbReference>
<feature type="domain" description="Glucose-1-phosphate adenylyltransferase/Bifunctional protein GlmU-like C-terminal hexapeptide" evidence="4">
    <location>
        <begin position="290"/>
        <end position="358"/>
    </location>
</feature>
<keyword evidence="5" id="KW-0808">Transferase</keyword>
<dbReference type="CDD" id="cd02508">
    <property type="entry name" value="ADP_Glucose_PP"/>
    <property type="match status" value="1"/>
</dbReference>
<dbReference type="AlphaFoldDB" id="A0A916VCU0"/>
<dbReference type="Gene3D" id="2.160.10.10">
    <property type="entry name" value="Hexapeptide repeat proteins"/>
    <property type="match status" value="1"/>
</dbReference>
<evidence type="ECO:0000313" key="6">
    <source>
        <dbReference type="Proteomes" id="UP000613208"/>
    </source>
</evidence>
<gene>
    <name evidence="5" type="ORF">ANBU17_19160</name>
</gene>
<dbReference type="Pfam" id="PF00483">
    <property type="entry name" value="NTP_transferase"/>
    <property type="match status" value="1"/>
</dbReference>
<evidence type="ECO:0000256" key="1">
    <source>
        <dbReference type="ARBA" id="ARBA00010443"/>
    </source>
</evidence>
<evidence type="ECO:0000313" key="5">
    <source>
        <dbReference type="EMBL" id="GFO85569.1"/>
    </source>
</evidence>
<keyword evidence="6" id="KW-1185">Reference proteome</keyword>
<accession>A0A916VCU0</accession>
<proteinExistence type="inferred from homology"/>
<dbReference type="Pfam" id="PF24894">
    <property type="entry name" value="Hexapep_GlmU"/>
    <property type="match status" value="1"/>
</dbReference>
<sequence>MDNQMLGIINAGEENRRLQDLVRKRSLSAVPVGGRYRTIDFLMSNMVNAGVKNIGILTRRNYDSLLKHVGSGKDWGLNRKRGGLYIFPPYISGTSPSGEYASVMDGLRGTADFLRNAKEQYVLLGRSYVVFNADFNDMLDKHIKSGADISLMYFDNTNDTTNVDQDGVYMVTDDTGRVTDMCYAESKHRSNKKSMDVYIMKTSLLLDFIQEATSHNKKHFFFDVLVPNFNRLHIQGYEFKGYVGCITSMEAYYNTNMDMIKKEVYDELFMGKRKIYTRTADGAPAKYGPDAEISNSLVCSGCEIDGKVENSIIFRGSKIAEGATIKNSIVMAEGFVAKGADIDHTILDRHVKVYSNAHLAGSANHPVFIPKGASVNE</sequence>
<name>A0A916VCU0_9FIRM</name>
<dbReference type="CDD" id="cd04651">
    <property type="entry name" value="LbH_G1P_AT_C"/>
    <property type="match status" value="1"/>
</dbReference>
<dbReference type="InterPro" id="IPR011004">
    <property type="entry name" value="Trimer_LpxA-like_sf"/>
</dbReference>
<dbReference type="InterPro" id="IPR056818">
    <property type="entry name" value="GlmU/GlgC-like_hexapep"/>
</dbReference>
<dbReference type="InterPro" id="IPR029044">
    <property type="entry name" value="Nucleotide-diphossugar_trans"/>
</dbReference>
<dbReference type="Proteomes" id="UP000613208">
    <property type="component" value="Unassembled WGS sequence"/>
</dbReference>
<dbReference type="GO" id="GO:0008878">
    <property type="term" value="F:glucose-1-phosphate adenylyltransferase activity"/>
    <property type="evidence" value="ECO:0007669"/>
    <property type="project" value="InterPro"/>
</dbReference>
<dbReference type="RefSeq" id="WP_201311271.1">
    <property type="nucleotide sequence ID" value="NZ_BLYI01000043.1"/>
</dbReference>
<dbReference type="InterPro" id="IPR011832">
    <property type="entry name" value="GlgDAde_trans"/>
</dbReference>
<organism evidence="5 6">
    <name type="scientific">Anaerostipes butyraticus</name>
    <dbReference type="NCBI Taxonomy" id="645466"/>
    <lineage>
        <taxon>Bacteria</taxon>
        <taxon>Bacillati</taxon>
        <taxon>Bacillota</taxon>
        <taxon>Clostridia</taxon>
        <taxon>Lachnospirales</taxon>
        <taxon>Lachnospiraceae</taxon>
        <taxon>Anaerostipes</taxon>
    </lineage>
</organism>
<evidence type="ECO:0000259" key="4">
    <source>
        <dbReference type="Pfam" id="PF24894"/>
    </source>
</evidence>
<dbReference type="SUPFAM" id="SSF51161">
    <property type="entry name" value="Trimeric LpxA-like enzymes"/>
    <property type="match status" value="1"/>
</dbReference>
<evidence type="ECO:0000259" key="3">
    <source>
        <dbReference type="Pfam" id="PF00483"/>
    </source>
</evidence>
<dbReference type="PANTHER" id="PTHR43523:SF6">
    <property type="entry name" value="GLYCOGEN BIOSYNTHESIS PROTEIN GLGD"/>
    <property type="match status" value="1"/>
</dbReference>
<feature type="domain" description="Nucleotidyl transferase" evidence="3">
    <location>
        <begin position="7"/>
        <end position="232"/>
    </location>
</feature>
<evidence type="ECO:0000256" key="2">
    <source>
        <dbReference type="ARBA" id="ARBA00023056"/>
    </source>
</evidence>
<reference evidence="5" key="1">
    <citation type="submission" date="2020-06" db="EMBL/GenBank/DDBJ databases">
        <title>Characterization of fructooligosaccharide metabolism and fructooligosaccharide-degrading enzymes in human commensal butyrate producers.</title>
        <authorList>
            <person name="Tanno H."/>
            <person name="Fujii T."/>
            <person name="Hirano K."/>
            <person name="Maeno S."/>
            <person name="Tonozuka T."/>
            <person name="Sakamoto M."/>
            <person name="Ohkuma M."/>
            <person name="Tochio T."/>
            <person name="Endo A."/>
        </authorList>
    </citation>
    <scope>NUCLEOTIDE SEQUENCE</scope>
    <source>
        <strain evidence="5">JCM 17466</strain>
    </source>
</reference>
<dbReference type="InterPro" id="IPR011831">
    <property type="entry name" value="ADP-Glc_PPase"/>
</dbReference>
<keyword evidence="5" id="KW-0548">Nucleotidyltransferase</keyword>
<comment type="similarity">
    <text evidence="1">Belongs to the bacterial/plant glucose-1-phosphate adenylyltransferase family.</text>
</comment>
<comment type="caution">
    <text evidence="5">The sequence shown here is derived from an EMBL/GenBank/DDBJ whole genome shotgun (WGS) entry which is preliminary data.</text>
</comment>
<protein>
    <submittedName>
        <fullName evidence="5">Glucose-1-phosphate adenylyltransferase subunit GlgD</fullName>
    </submittedName>
</protein>
<dbReference type="SUPFAM" id="SSF53448">
    <property type="entry name" value="Nucleotide-diphospho-sugar transferases"/>
    <property type="match status" value="1"/>
</dbReference>
<dbReference type="PANTHER" id="PTHR43523">
    <property type="entry name" value="GLUCOSE-1-PHOSPHATE ADENYLYLTRANSFERASE-RELATED"/>
    <property type="match status" value="1"/>
</dbReference>
<dbReference type="InterPro" id="IPR005835">
    <property type="entry name" value="NTP_transferase_dom"/>
</dbReference>
<dbReference type="NCBIfam" id="TIGR02092">
    <property type="entry name" value="glgD"/>
    <property type="match status" value="1"/>
</dbReference>
<dbReference type="EMBL" id="BLYI01000043">
    <property type="protein sequence ID" value="GFO85569.1"/>
    <property type="molecule type" value="Genomic_DNA"/>
</dbReference>
<dbReference type="Gene3D" id="3.90.550.10">
    <property type="entry name" value="Spore Coat Polysaccharide Biosynthesis Protein SpsA, Chain A"/>
    <property type="match status" value="1"/>
</dbReference>
<keyword evidence="2" id="KW-0320">Glycogen biosynthesis</keyword>